<dbReference type="InterPro" id="IPR016024">
    <property type="entry name" value="ARM-type_fold"/>
</dbReference>
<keyword evidence="4" id="KW-0963">Cytoplasm</keyword>
<dbReference type="GO" id="GO:0031267">
    <property type="term" value="F:small GTPase binding"/>
    <property type="evidence" value="ECO:0007669"/>
    <property type="project" value="InterPro"/>
</dbReference>
<dbReference type="PANTHER" id="PTHR10527">
    <property type="entry name" value="IMPORTIN BETA"/>
    <property type="match status" value="1"/>
</dbReference>
<evidence type="ECO:0000256" key="4">
    <source>
        <dbReference type="ARBA" id="ARBA00022490"/>
    </source>
</evidence>
<comment type="subcellular location">
    <subcellularLocation>
        <location evidence="1">Cytoplasm</location>
    </subcellularLocation>
</comment>
<dbReference type="InterPro" id="IPR058584">
    <property type="entry name" value="IMB1_TNPO1-like_TPR"/>
</dbReference>
<evidence type="ECO:0000256" key="3">
    <source>
        <dbReference type="ARBA" id="ARBA00022448"/>
    </source>
</evidence>
<dbReference type="Pfam" id="PF13513">
    <property type="entry name" value="HEAT_EZ"/>
    <property type="match status" value="1"/>
</dbReference>
<feature type="non-terminal residue" evidence="8">
    <location>
        <position position="1"/>
    </location>
</feature>
<dbReference type="GO" id="GO:0006606">
    <property type="term" value="P:protein import into nucleus"/>
    <property type="evidence" value="ECO:0007669"/>
    <property type="project" value="InterPro"/>
</dbReference>
<dbReference type="InterPro" id="IPR040122">
    <property type="entry name" value="Importin_beta"/>
</dbReference>
<keyword evidence="5" id="KW-0677">Repeat</keyword>
<dbReference type="PROSITE" id="PS50166">
    <property type="entry name" value="IMPORTIN_B_NT"/>
    <property type="match status" value="1"/>
</dbReference>
<sequence>CRTQVEGDSSAMAQAVDITNLLHGSQNPDHAIRTQSEQALQEFGANNPSGFFVSLSTELASADKPDETRKLAGIILKNQLDAKDEARKGELCARWVALDGNLKSQIKTQLLQSLGTTKIAGGAAAQVIAKIAAIELPRQEWPELIGALLGNMQQQGSSSVLKQSTLDALGYVCEEMANITEDIMDQESVNNVLTAVVQGMRQEEGDNAVRLAATCALCNALEFAETNFEKQDERDYIMKVVCEGCICSDAEVRTKSFECLVAIAADYYEKLPSYITAIYQLCEKAIKEDTENVALQAVEFWNTVAEYEAELQAEEDEAPSSAVNHHFCKQALSALVPLLLTQLVKQEEGTEGDDSVWDIAVASGACITLLAACCGNDILQHIMPFVQANISKMGSPEDWRWREAATTAFGAILDGPSDDQLYPMVENGLSYLIQATKDENSYVRHTTLWCIGQIFLYLQGVDGGTALLTNNNTMQTVVEVLKNALADQPSIATRSCLAICELAACFEDVPESPLTPYFQDIVTLLMTTADRPAVDNTNLAMSAYEAINDMVRYSSGDTIMILGDLMQVMMQKLQSSVVTVNSADHAEKLHQLQGCLCGVLQVIIQKLATVEEQSSSIPAATVLQRADQLMQTFITLFHSRNAVFDEALLAVGALTVPCGKSFSKYMQTFYPILESGLKNFEDWQVCIASVGLVGDIARAIGEEIMPYCGGIMQILWSHLVNTQVHRNVKPQILSVFGDIALQIGDHFEPYMADTFTILNSAAQMAGELPTAVDDMADYNSQLRQGILEAYTGIFQGMSSEKINSWLQSSAQQGGLVQVAFILEFVERVTADVDASDEGVIKAAVGLLGDVASTVPSSGQVFKGKPFYISLVQKAMQSRDGSLASTAQWAGTAIHNAIAQTG</sequence>
<dbReference type="EMBL" id="GBEZ01008516">
    <property type="protein sequence ID" value="JAC77029.1"/>
    <property type="molecule type" value="Transcribed_RNA"/>
</dbReference>
<evidence type="ECO:0000256" key="1">
    <source>
        <dbReference type="ARBA" id="ARBA00004496"/>
    </source>
</evidence>
<evidence type="ECO:0000256" key="2">
    <source>
        <dbReference type="ARBA" id="ARBA00010907"/>
    </source>
</evidence>
<name>A0A061S1Z8_9CHLO</name>
<dbReference type="FunFam" id="1.25.10.10:FF:000027">
    <property type="entry name" value="Importin subunit beta-1"/>
    <property type="match status" value="1"/>
</dbReference>
<dbReference type="GO" id="GO:0005737">
    <property type="term" value="C:cytoplasm"/>
    <property type="evidence" value="ECO:0007669"/>
    <property type="project" value="UniProtKB-SubCell"/>
</dbReference>
<evidence type="ECO:0000259" key="7">
    <source>
        <dbReference type="PROSITE" id="PS50166"/>
    </source>
</evidence>
<organism evidence="8">
    <name type="scientific">Tetraselmis sp. GSL018</name>
    <dbReference type="NCBI Taxonomy" id="582737"/>
    <lineage>
        <taxon>Eukaryota</taxon>
        <taxon>Viridiplantae</taxon>
        <taxon>Chlorophyta</taxon>
        <taxon>core chlorophytes</taxon>
        <taxon>Chlorodendrophyceae</taxon>
        <taxon>Chlorodendrales</taxon>
        <taxon>Chlorodendraceae</taxon>
        <taxon>Tetraselmis</taxon>
    </lineage>
</organism>
<dbReference type="SMART" id="SM00913">
    <property type="entry name" value="IBN_N"/>
    <property type="match status" value="1"/>
</dbReference>
<protein>
    <submittedName>
        <fullName evidence="8">Importin subunit beta-1</fullName>
    </submittedName>
</protein>
<evidence type="ECO:0000313" key="8">
    <source>
        <dbReference type="EMBL" id="JAC77029.1"/>
    </source>
</evidence>
<feature type="domain" description="Importin N-terminal" evidence="7">
    <location>
        <begin position="36"/>
        <end position="116"/>
    </location>
</feature>
<evidence type="ECO:0000256" key="5">
    <source>
        <dbReference type="ARBA" id="ARBA00022737"/>
    </source>
</evidence>
<gene>
    <name evidence="8" type="primary">KPNB1</name>
    <name evidence="8" type="ORF">TSPGSL018_18659</name>
</gene>
<dbReference type="InterPro" id="IPR001494">
    <property type="entry name" value="Importin-beta_N"/>
</dbReference>
<dbReference type="AlphaFoldDB" id="A0A061S1Z8"/>
<dbReference type="SUPFAM" id="SSF48371">
    <property type="entry name" value="ARM repeat"/>
    <property type="match status" value="1"/>
</dbReference>
<accession>A0A061S1Z8</accession>
<dbReference type="Pfam" id="PF25574">
    <property type="entry name" value="TPR_IMB1"/>
    <property type="match status" value="1"/>
</dbReference>
<reference evidence="8" key="1">
    <citation type="submission" date="2014-05" db="EMBL/GenBank/DDBJ databases">
        <title>The transcriptome of the halophilic microalga Tetraselmis sp. GSL018 isolated from the Great Salt Lake, Utah.</title>
        <authorList>
            <person name="Jinkerson R.E."/>
            <person name="D'Adamo S."/>
            <person name="Posewitz M.C."/>
        </authorList>
    </citation>
    <scope>NUCLEOTIDE SEQUENCE</scope>
    <source>
        <strain evidence="8">GSL018</strain>
    </source>
</reference>
<proteinExistence type="inferred from homology"/>
<dbReference type="InterPro" id="IPR011989">
    <property type="entry name" value="ARM-like"/>
</dbReference>
<dbReference type="Gene3D" id="1.25.10.10">
    <property type="entry name" value="Leucine-rich Repeat Variant"/>
    <property type="match status" value="1"/>
</dbReference>
<keyword evidence="6" id="KW-0653">Protein transport</keyword>
<comment type="similarity">
    <text evidence="2">Belongs to the importin beta family. Importin beta-1 subfamily.</text>
</comment>
<keyword evidence="3" id="KW-0813">Transport</keyword>
<dbReference type="Pfam" id="PF03810">
    <property type="entry name" value="IBN_N"/>
    <property type="match status" value="1"/>
</dbReference>
<evidence type="ECO:0000256" key="6">
    <source>
        <dbReference type="ARBA" id="ARBA00022927"/>
    </source>
</evidence>